<feature type="domain" description="Peptidase S24/S26A/S26B/S26C" evidence="8">
    <location>
        <begin position="42"/>
        <end position="123"/>
    </location>
</feature>
<evidence type="ECO:0000256" key="3">
    <source>
        <dbReference type="ARBA" id="ARBA00022692"/>
    </source>
</evidence>
<dbReference type="InterPro" id="IPR036286">
    <property type="entry name" value="LexA/Signal_pep-like_sf"/>
</dbReference>
<keyword evidence="2" id="KW-0645">Protease</keyword>
<organism evidence="9 10">
    <name type="scientific">Oceanirhabdus seepicola</name>
    <dbReference type="NCBI Taxonomy" id="2828781"/>
    <lineage>
        <taxon>Bacteria</taxon>
        <taxon>Bacillati</taxon>
        <taxon>Bacillota</taxon>
        <taxon>Clostridia</taxon>
        <taxon>Eubacteriales</taxon>
        <taxon>Clostridiaceae</taxon>
        <taxon>Oceanirhabdus</taxon>
    </lineage>
</organism>
<feature type="transmembrane region" description="Helical" evidence="7">
    <location>
        <begin position="144"/>
        <end position="166"/>
    </location>
</feature>
<comment type="subcellular location">
    <subcellularLocation>
        <location evidence="1">Endomembrane system</location>
    </subcellularLocation>
</comment>
<keyword evidence="10" id="KW-1185">Reference proteome</keyword>
<accession>A0A9J6P2X0</accession>
<reference evidence="9" key="2">
    <citation type="submission" date="2021-04" db="EMBL/GenBank/DDBJ databases">
        <authorList>
            <person name="Dong X."/>
        </authorList>
    </citation>
    <scope>NUCLEOTIDE SEQUENCE</scope>
    <source>
        <strain evidence="9">ZWT</strain>
    </source>
</reference>
<sequence>MKKAFNIIGDILIIGILLILAGIIYLNIMYSFDKEKIPSIGGLRMLTVLSGSMTPALEPGDIIIIKDNTNIVEGDIITFNSNNLIITHRVVDVTSGEDGVFYKTKGDNNNVEDKILIEQEHILGEYLFRIPYIGYAMEFFRSKLGIMIIVTIIGLLIIVEVIKGFASKKE</sequence>
<evidence type="ECO:0000256" key="2">
    <source>
        <dbReference type="ARBA" id="ARBA00022670"/>
    </source>
</evidence>
<evidence type="ECO:0000256" key="1">
    <source>
        <dbReference type="ARBA" id="ARBA00004308"/>
    </source>
</evidence>
<keyword evidence="5 7" id="KW-0472">Membrane</keyword>
<protein>
    <recommendedName>
        <fullName evidence="6">Signal peptidase I</fullName>
        <ecNumber evidence="6">3.4.21.89</ecNumber>
    </recommendedName>
</protein>
<dbReference type="AlphaFoldDB" id="A0A9J6P2X0"/>
<dbReference type="CDD" id="cd06530">
    <property type="entry name" value="S26_SPase_I"/>
    <property type="match status" value="1"/>
</dbReference>
<dbReference type="Gene3D" id="2.10.109.10">
    <property type="entry name" value="Umud Fragment, subunit A"/>
    <property type="match status" value="1"/>
</dbReference>
<dbReference type="InterPro" id="IPR019533">
    <property type="entry name" value="Peptidase_S26"/>
</dbReference>
<keyword evidence="9" id="KW-0378">Hydrolase</keyword>
<name>A0A9J6P2X0_9CLOT</name>
<gene>
    <name evidence="9" type="ORF">KDK92_08980</name>
</gene>
<dbReference type="InterPro" id="IPR001733">
    <property type="entry name" value="Peptidase_S26B"/>
</dbReference>
<evidence type="ECO:0000256" key="5">
    <source>
        <dbReference type="ARBA" id="ARBA00023136"/>
    </source>
</evidence>
<dbReference type="PANTHER" id="PTHR10806:SF6">
    <property type="entry name" value="SIGNAL PEPTIDASE COMPLEX CATALYTIC SUBUNIT SEC11"/>
    <property type="match status" value="1"/>
</dbReference>
<dbReference type="EMBL" id="JAGSOJ010000002">
    <property type="protein sequence ID" value="MCM1989872.1"/>
    <property type="molecule type" value="Genomic_DNA"/>
</dbReference>
<proteinExistence type="predicted"/>
<comment type="caution">
    <text evidence="9">The sequence shown here is derived from an EMBL/GenBank/DDBJ whole genome shotgun (WGS) entry which is preliminary data.</text>
</comment>
<dbReference type="Pfam" id="PF00717">
    <property type="entry name" value="Peptidase_S24"/>
    <property type="match status" value="1"/>
</dbReference>
<keyword evidence="4 7" id="KW-1133">Transmembrane helix</keyword>
<evidence type="ECO:0000256" key="4">
    <source>
        <dbReference type="ARBA" id="ARBA00022989"/>
    </source>
</evidence>
<dbReference type="NCBIfam" id="TIGR02228">
    <property type="entry name" value="sigpep_I_arch"/>
    <property type="match status" value="1"/>
</dbReference>
<dbReference type="PRINTS" id="PR00728">
    <property type="entry name" value="SIGNALPTASE"/>
</dbReference>
<dbReference type="GO" id="GO:0004252">
    <property type="term" value="F:serine-type endopeptidase activity"/>
    <property type="evidence" value="ECO:0007669"/>
    <property type="project" value="UniProtKB-UniRule"/>
</dbReference>
<feature type="transmembrane region" description="Helical" evidence="7">
    <location>
        <begin position="7"/>
        <end position="28"/>
    </location>
</feature>
<dbReference type="InterPro" id="IPR015927">
    <property type="entry name" value="Peptidase_S24_S26A/B/C"/>
</dbReference>
<dbReference type="Proteomes" id="UP001056429">
    <property type="component" value="Unassembled WGS sequence"/>
</dbReference>
<dbReference type="GO" id="GO:0016020">
    <property type="term" value="C:membrane"/>
    <property type="evidence" value="ECO:0007669"/>
    <property type="project" value="UniProtKB-UniRule"/>
</dbReference>
<evidence type="ECO:0000256" key="7">
    <source>
        <dbReference type="SAM" id="Phobius"/>
    </source>
</evidence>
<reference evidence="9" key="1">
    <citation type="journal article" date="2021" name="mSystems">
        <title>Bacteria and Archaea Synergistically Convert Glycine Betaine to Biogenic Methane in the Formosa Cold Seep of the South China Sea.</title>
        <authorList>
            <person name="Li L."/>
            <person name="Zhang W."/>
            <person name="Zhang S."/>
            <person name="Song L."/>
            <person name="Sun Q."/>
            <person name="Zhang H."/>
            <person name="Xiang H."/>
            <person name="Dong X."/>
        </authorList>
    </citation>
    <scope>NUCLEOTIDE SEQUENCE</scope>
    <source>
        <strain evidence="9">ZWT</strain>
    </source>
</reference>
<evidence type="ECO:0000313" key="10">
    <source>
        <dbReference type="Proteomes" id="UP001056429"/>
    </source>
</evidence>
<dbReference type="GO" id="GO:0006465">
    <property type="term" value="P:signal peptide processing"/>
    <property type="evidence" value="ECO:0007669"/>
    <property type="project" value="UniProtKB-UniRule"/>
</dbReference>
<dbReference type="RefSeq" id="WP_250858896.1">
    <property type="nucleotide sequence ID" value="NZ_JAGSOJ010000002.1"/>
</dbReference>
<evidence type="ECO:0000313" key="9">
    <source>
        <dbReference type="EMBL" id="MCM1989872.1"/>
    </source>
</evidence>
<keyword evidence="3 7" id="KW-0812">Transmembrane</keyword>
<dbReference type="EC" id="3.4.21.89" evidence="6"/>
<dbReference type="GO" id="GO:0009003">
    <property type="term" value="F:signal peptidase activity"/>
    <property type="evidence" value="ECO:0007669"/>
    <property type="project" value="UniProtKB-EC"/>
</dbReference>
<dbReference type="GO" id="GO:0012505">
    <property type="term" value="C:endomembrane system"/>
    <property type="evidence" value="ECO:0007669"/>
    <property type="project" value="UniProtKB-SubCell"/>
</dbReference>
<evidence type="ECO:0000259" key="8">
    <source>
        <dbReference type="Pfam" id="PF00717"/>
    </source>
</evidence>
<dbReference type="SUPFAM" id="SSF51306">
    <property type="entry name" value="LexA/Signal peptidase"/>
    <property type="match status" value="1"/>
</dbReference>
<dbReference type="PANTHER" id="PTHR10806">
    <property type="entry name" value="SIGNAL PEPTIDASE COMPLEX CATALYTIC SUBUNIT SEC11"/>
    <property type="match status" value="1"/>
</dbReference>
<evidence type="ECO:0000256" key="6">
    <source>
        <dbReference type="NCBIfam" id="TIGR02228"/>
    </source>
</evidence>